<dbReference type="GO" id="GO:0003723">
    <property type="term" value="F:RNA binding"/>
    <property type="evidence" value="ECO:0007669"/>
    <property type="project" value="InterPro"/>
</dbReference>
<dbReference type="CDD" id="cd02869">
    <property type="entry name" value="PseudoU_synth_RluA_like"/>
    <property type="match status" value="1"/>
</dbReference>
<evidence type="ECO:0000313" key="3">
    <source>
        <dbReference type="Proteomes" id="UP000070089"/>
    </source>
</evidence>
<dbReference type="InterPro" id="IPR020103">
    <property type="entry name" value="PsdUridine_synth_cat_dom_sf"/>
</dbReference>
<organism evidence="2 3">
    <name type="scientific">Giardia duodenalis assemblage B</name>
    <dbReference type="NCBI Taxonomy" id="1394984"/>
    <lineage>
        <taxon>Eukaryota</taxon>
        <taxon>Metamonada</taxon>
        <taxon>Diplomonadida</taxon>
        <taxon>Hexamitidae</taxon>
        <taxon>Giardiinae</taxon>
        <taxon>Giardia</taxon>
    </lineage>
</organism>
<dbReference type="Gene3D" id="3.30.2350.10">
    <property type="entry name" value="Pseudouridine synthase"/>
    <property type="match status" value="1"/>
</dbReference>
<dbReference type="VEuPathDB" id="GiardiaDB:QR46_4057"/>
<dbReference type="Pfam" id="PF00849">
    <property type="entry name" value="PseudoU_synth_2"/>
    <property type="match status" value="1"/>
</dbReference>
<feature type="domain" description="Pseudouridine synthase RsuA/RluA-like" evidence="1">
    <location>
        <begin position="1"/>
        <end position="111"/>
    </location>
</feature>
<protein>
    <submittedName>
        <fullName evidence="2">tRNA pseudouridine(32) synthase/Ribosomal large subunit pseudouridine synthase D</fullName>
    </submittedName>
</protein>
<comment type="caution">
    <text evidence="2">The sequence shown here is derived from an EMBL/GenBank/DDBJ whole genome shotgun (WGS) entry which is preliminary data.</text>
</comment>
<sequence length="196" mass="21421">MILAANKKAAGSAGHEFQMRAVTKVYVALVVGDVNSQTISLPIADDVSDPHQFRMCVSSTGKRSETHVKRIASISKDICDALALSPCESYTLVVLRPVTGRRHQLRVHLAHVGHPIVGDQLYGNAIEDIHHMNGEQRLCLHAFMLSIPNLSDLPLLEAPLELSSDLLTVLFNKYKHALSKDALLNSIDSPTDLPSK</sequence>
<dbReference type="GO" id="GO:0000455">
    <property type="term" value="P:enzyme-directed rRNA pseudouridine synthesis"/>
    <property type="evidence" value="ECO:0007669"/>
    <property type="project" value="TreeGrafter"/>
</dbReference>
<dbReference type="InterPro" id="IPR006145">
    <property type="entry name" value="PsdUridine_synth_RsuA/RluA"/>
</dbReference>
<dbReference type="PANTHER" id="PTHR21600:SF70">
    <property type="entry name" value="PSEUDOURIDINE SYNTHASE RSUA_RLUA-LIKE DOMAIN-CONTAINING PROTEIN"/>
    <property type="match status" value="1"/>
</dbReference>
<dbReference type="Proteomes" id="UP000070089">
    <property type="component" value="Unassembled WGS sequence"/>
</dbReference>
<reference evidence="2 3" key="1">
    <citation type="journal article" date="2015" name="Mol. Biochem. Parasitol.">
        <title>Identification of polymorphic genes for use in assemblage B genotyping assays through comparative genomics of multiple assemblage B Giardia duodenalis isolates.</title>
        <authorList>
            <person name="Wielinga C."/>
            <person name="Thompson R.C."/>
            <person name="Monis P."/>
            <person name="Ryan U."/>
        </authorList>
    </citation>
    <scope>NUCLEOTIDE SEQUENCE [LARGE SCALE GENOMIC DNA]</scope>
    <source>
        <strain evidence="2 3">BAH15c1</strain>
    </source>
</reference>
<evidence type="ECO:0000313" key="2">
    <source>
        <dbReference type="EMBL" id="KWX11966.1"/>
    </source>
</evidence>
<dbReference type="PANTHER" id="PTHR21600">
    <property type="entry name" value="MITOCHONDRIAL RNA PSEUDOURIDINE SYNTHASE"/>
    <property type="match status" value="1"/>
</dbReference>
<proteinExistence type="predicted"/>
<gene>
    <name evidence="2" type="ORF">QR46_4057</name>
</gene>
<dbReference type="GO" id="GO:0009982">
    <property type="term" value="F:pseudouridine synthase activity"/>
    <property type="evidence" value="ECO:0007669"/>
    <property type="project" value="InterPro"/>
</dbReference>
<dbReference type="EMBL" id="JXTI01000144">
    <property type="protein sequence ID" value="KWX11966.1"/>
    <property type="molecule type" value="Genomic_DNA"/>
</dbReference>
<dbReference type="InterPro" id="IPR050188">
    <property type="entry name" value="RluA_PseudoU_synthase"/>
</dbReference>
<dbReference type="SUPFAM" id="SSF55120">
    <property type="entry name" value="Pseudouridine synthase"/>
    <property type="match status" value="1"/>
</dbReference>
<name>A0A132NPJ3_GIAIN</name>
<dbReference type="AlphaFoldDB" id="A0A132NPJ3"/>
<accession>A0A132NPJ3</accession>
<evidence type="ECO:0000259" key="1">
    <source>
        <dbReference type="Pfam" id="PF00849"/>
    </source>
</evidence>
<dbReference type="OrthoDB" id="418349at2759"/>